<dbReference type="OrthoDB" id="10675645at2759"/>
<dbReference type="InParanoid" id="A0A1E7FPH1"/>
<keyword evidence="3" id="KW-1185">Reference proteome</keyword>
<gene>
    <name evidence="2" type="ORF">FRACYDRAFT_236126</name>
</gene>
<dbReference type="KEGG" id="fcy:FRACYDRAFT_236126"/>
<proteinExistence type="predicted"/>
<feature type="compositionally biased region" description="Polar residues" evidence="1">
    <location>
        <begin position="631"/>
        <end position="640"/>
    </location>
</feature>
<evidence type="ECO:0000313" key="3">
    <source>
        <dbReference type="Proteomes" id="UP000095751"/>
    </source>
</evidence>
<dbReference type="Proteomes" id="UP000095751">
    <property type="component" value="Unassembled WGS sequence"/>
</dbReference>
<feature type="region of interest" description="Disordered" evidence="1">
    <location>
        <begin position="1"/>
        <end position="21"/>
    </location>
</feature>
<name>A0A1E7FPH1_9STRA</name>
<feature type="compositionally biased region" description="Polar residues" evidence="1">
    <location>
        <begin position="244"/>
        <end position="258"/>
    </location>
</feature>
<feature type="compositionally biased region" description="Acidic residues" evidence="1">
    <location>
        <begin position="607"/>
        <end position="618"/>
    </location>
</feature>
<feature type="region of interest" description="Disordered" evidence="1">
    <location>
        <begin position="361"/>
        <end position="395"/>
    </location>
</feature>
<feature type="region of interest" description="Disordered" evidence="1">
    <location>
        <begin position="448"/>
        <end position="467"/>
    </location>
</feature>
<dbReference type="AlphaFoldDB" id="A0A1E7FPH1"/>
<feature type="region of interest" description="Disordered" evidence="1">
    <location>
        <begin position="235"/>
        <end position="258"/>
    </location>
</feature>
<feature type="compositionally biased region" description="Basic and acidic residues" evidence="1">
    <location>
        <begin position="581"/>
        <end position="591"/>
    </location>
</feature>
<protein>
    <submittedName>
        <fullName evidence="2">Uncharacterized protein</fullName>
    </submittedName>
</protein>
<accession>A0A1E7FPH1</accession>
<evidence type="ECO:0000256" key="1">
    <source>
        <dbReference type="SAM" id="MobiDB-lite"/>
    </source>
</evidence>
<evidence type="ECO:0000313" key="2">
    <source>
        <dbReference type="EMBL" id="OEU20058.1"/>
    </source>
</evidence>
<sequence>MFQRTQSFHFRRGRDATTATSTMARTQSFRFVRRGGRQNDATTSTTSQTTNRNFRKVKGIKKFRRKRLKDYMASLEKHWNDSEINKNNETGEYEIITLYDDSNHKFRLNVSQKDDTLSVRTCIYTCASSLQSTSVMKKALELNYFADERKGYLLAIDPSSSSSSVGLKPNSRLSQQHQHQQQMSCSIGLQQFPVIELSLCFSRPMALLGGNDNFFDLMKNFTEVASNIQSQLEDADESRLGISPRTTTDTSNGIASLTSPPTIITQLMGQTIDENAVLSPPLKTTATRISSCSKVKPRERSTETFRKSFVKTSSMRSSQFLSPEEARVYELYATHKSKQRRINKSKKKKETLAATAIAGCHNSVTTDTKNDTEIVNPSPSPPPPPPRPPQRTMSLPIGENFVIPSPSPPPTAIDTLRQEGMNCFNGKTPVISNKRIKVADYTRNNYIATSMTTKPPPPPKSKSKSKYSPTTIALLTTTQGGNHHHQPTPTPPSKKINISIRSNISNISNDKEGKSFRFEKTMTMTTMAKKGGNADDDDDGNHYLRNSRKTVSERNLSTAAGKRRSLIPPQNRISSSSTGDDGDKKDEESSRFEMMMMKMKMGSIVNDGDDYSEDEDENYPQKSVSEPKLSTGRSNTRFLI</sequence>
<feature type="compositionally biased region" description="Pro residues" evidence="1">
    <location>
        <begin position="378"/>
        <end position="389"/>
    </location>
</feature>
<feature type="region of interest" description="Disordered" evidence="1">
    <location>
        <begin position="527"/>
        <end position="640"/>
    </location>
</feature>
<organism evidence="2 3">
    <name type="scientific">Fragilariopsis cylindrus CCMP1102</name>
    <dbReference type="NCBI Taxonomy" id="635003"/>
    <lineage>
        <taxon>Eukaryota</taxon>
        <taxon>Sar</taxon>
        <taxon>Stramenopiles</taxon>
        <taxon>Ochrophyta</taxon>
        <taxon>Bacillariophyta</taxon>
        <taxon>Bacillariophyceae</taxon>
        <taxon>Bacillariophycidae</taxon>
        <taxon>Bacillariales</taxon>
        <taxon>Bacillariaceae</taxon>
        <taxon>Fragilariopsis</taxon>
    </lineage>
</organism>
<reference evidence="2 3" key="1">
    <citation type="submission" date="2016-09" db="EMBL/GenBank/DDBJ databases">
        <title>Extensive genetic diversity and differential bi-allelic expression allows diatom success in the polar Southern Ocean.</title>
        <authorList>
            <consortium name="DOE Joint Genome Institute"/>
            <person name="Mock T."/>
            <person name="Otillar R.P."/>
            <person name="Strauss J."/>
            <person name="Dupont C."/>
            <person name="Frickenhaus S."/>
            <person name="Maumus F."/>
            <person name="Mcmullan M."/>
            <person name="Sanges R."/>
            <person name="Schmutz J."/>
            <person name="Toseland A."/>
            <person name="Valas R."/>
            <person name="Veluchamy A."/>
            <person name="Ward B.J."/>
            <person name="Allen A."/>
            <person name="Barry K."/>
            <person name="Falciatore A."/>
            <person name="Ferrante M."/>
            <person name="Fortunato A.E."/>
            <person name="Gloeckner G."/>
            <person name="Gruber A."/>
            <person name="Hipkin R."/>
            <person name="Janech M."/>
            <person name="Kroth P."/>
            <person name="Leese F."/>
            <person name="Lindquist E."/>
            <person name="Lyon B.R."/>
            <person name="Martin J."/>
            <person name="Mayer C."/>
            <person name="Parker M."/>
            <person name="Quesneville H."/>
            <person name="Raymond J."/>
            <person name="Uhlig C."/>
            <person name="Valentin K.U."/>
            <person name="Worden A.Z."/>
            <person name="Armbrust E.V."/>
            <person name="Bowler C."/>
            <person name="Green B."/>
            <person name="Moulton V."/>
            <person name="Van Oosterhout C."/>
            <person name="Grigoriev I."/>
        </authorList>
    </citation>
    <scope>NUCLEOTIDE SEQUENCE [LARGE SCALE GENOMIC DNA]</scope>
    <source>
        <strain evidence="2 3">CCMP1102</strain>
    </source>
</reference>
<dbReference type="EMBL" id="KV784355">
    <property type="protein sequence ID" value="OEU20058.1"/>
    <property type="molecule type" value="Genomic_DNA"/>
</dbReference>